<name>A0A2B4RH25_STYPI</name>
<protein>
    <recommendedName>
        <fullName evidence="3">SWIM-type domain-containing protein</fullName>
    </recommendedName>
</protein>
<dbReference type="AlphaFoldDB" id="A0A2B4RH25"/>
<dbReference type="OrthoDB" id="5950252at2759"/>
<gene>
    <name evidence="1" type="ORF">AWC38_SpisGene19262</name>
</gene>
<comment type="caution">
    <text evidence="1">The sequence shown here is derived from an EMBL/GenBank/DDBJ whole genome shotgun (WGS) entry which is preliminary data.</text>
</comment>
<keyword evidence="2" id="KW-1185">Reference proteome</keyword>
<dbReference type="EMBL" id="LSMT01000544">
    <property type="protein sequence ID" value="PFX16466.1"/>
    <property type="molecule type" value="Genomic_DNA"/>
</dbReference>
<organism evidence="1 2">
    <name type="scientific">Stylophora pistillata</name>
    <name type="common">Smooth cauliflower coral</name>
    <dbReference type="NCBI Taxonomy" id="50429"/>
    <lineage>
        <taxon>Eukaryota</taxon>
        <taxon>Metazoa</taxon>
        <taxon>Cnidaria</taxon>
        <taxon>Anthozoa</taxon>
        <taxon>Hexacorallia</taxon>
        <taxon>Scleractinia</taxon>
        <taxon>Astrocoeniina</taxon>
        <taxon>Pocilloporidae</taxon>
        <taxon>Stylophora</taxon>
    </lineage>
</organism>
<accession>A0A2B4RH25</accession>
<evidence type="ECO:0000313" key="2">
    <source>
        <dbReference type="Proteomes" id="UP000225706"/>
    </source>
</evidence>
<dbReference type="Proteomes" id="UP000225706">
    <property type="component" value="Unassembled WGS sequence"/>
</dbReference>
<evidence type="ECO:0008006" key="3">
    <source>
        <dbReference type="Google" id="ProtNLM"/>
    </source>
</evidence>
<evidence type="ECO:0000313" key="1">
    <source>
        <dbReference type="EMBL" id="PFX16466.1"/>
    </source>
</evidence>
<reference evidence="2" key="1">
    <citation type="journal article" date="2017" name="bioRxiv">
        <title>Comparative analysis of the genomes of Stylophora pistillata and Acropora digitifera provides evidence for extensive differences between species of corals.</title>
        <authorList>
            <person name="Voolstra C.R."/>
            <person name="Li Y."/>
            <person name="Liew Y.J."/>
            <person name="Baumgarten S."/>
            <person name="Zoccola D."/>
            <person name="Flot J.-F."/>
            <person name="Tambutte S."/>
            <person name="Allemand D."/>
            <person name="Aranda M."/>
        </authorList>
    </citation>
    <scope>NUCLEOTIDE SEQUENCE [LARGE SCALE GENOMIC DNA]</scope>
</reference>
<proteinExistence type="predicted"/>
<sequence>MLCYVAFYKEGKLEGIYTEQDGELFYVKSQVKSSYDKQADKNKNIYTVKMIIKASSQVKQAVCPCASGNDGQWNHLAATLFAMEDACKKAASTTTESEDELPCTSKPCKWSIPKKRKQEPTTVQAVKFVKHVYGKKEKECSSSATVNTIHNKSKPNTDYNALLEKIKAMEEKTGKKIGLHSIIPQNVP</sequence>